<dbReference type="InterPro" id="IPR002792">
    <property type="entry name" value="TRAM_dom"/>
</dbReference>
<dbReference type="PROSITE" id="PS50926">
    <property type="entry name" value="TRAM"/>
    <property type="match status" value="1"/>
</dbReference>
<dbReference type="GO" id="GO:0005840">
    <property type="term" value="C:ribosome"/>
    <property type="evidence" value="ECO:0007669"/>
    <property type="project" value="UniProtKB-KW"/>
</dbReference>
<feature type="compositionally biased region" description="Pro residues" evidence="9">
    <location>
        <begin position="1"/>
        <end position="14"/>
    </location>
</feature>
<keyword evidence="4 8" id="KW-0949">S-adenosyl-L-methionine</keyword>
<evidence type="ECO:0000256" key="8">
    <source>
        <dbReference type="HAMAP-Rule" id="MF_01865"/>
    </source>
</evidence>
<dbReference type="GO" id="GO:0035599">
    <property type="term" value="F:aspartic acid methylthiotransferase activity"/>
    <property type="evidence" value="ECO:0007669"/>
    <property type="project" value="TreeGrafter"/>
</dbReference>
<dbReference type="OrthoDB" id="9805215at2"/>
<dbReference type="STRING" id="1891926.Fuma_01578"/>
<dbReference type="AlphaFoldDB" id="A0A1P8WD55"/>
<gene>
    <name evidence="13" type="primary">rimO_1</name>
    <name evidence="8" type="synonym">rimO</name>
    <name evidence="13" type="ORF">Fuma_01578</name>
</gene>
<keyword evidence="1 8" id="KW-0004">4Fe-4S</keyword>
<evidence type="ECO:0000256" key="4">
    <source>
        <dbReference type="ARBA" id="ARBA00022691"/>
    </source>
</evidence>
<dbReference type="Pfam" id="PF18693">
    <property type="entry name" value="TRAM_2"/>
    <property type="match status" value="1"/>
</dbReference>
<dbReference type="NCBIfam" id="TIGR01125">
    <property type="entry name" value="30S ribosomal protein S12 methylthiotransferase RimO"/>
    <property type="match status" value="1"/>
</dbReference>
<dbReference type="RefSeq" id="WP_083731888.1">
    <property type="nucleotide sequence ID" value="NZ_CP017641.1"/>
</dbReference>
<dbReference type="GO" id="GO:0005829">
    <property type="term" value="C:cytosol"/>
    <property type="evidence" value="ECO:0007669"/>
    <property type="project" value="TreeGrafter"/>
</dbReference>
<feature type="binding site" evidence="8">
    <location>
        <position position="188"/>
    </location>
    <ligand>
        <name>[4Fe-4S] cluster</name>
        <dbReference type="ChEBI" id="CHEBI:49883"/>
        <label>2</label>
        <note>4Fe-4S-S-AdoMet</note>
    </ligand>
</feature>
<evidence type="ECO:0000256" key="3">
    <source>
        <dbReference type="ARBA" id="ARBA00022679"/>
    </source>
</evidence>
<dbReference type="PANTHER" id="PTHR43837">
    <property type="entry name" value="RIBOSOMAL PROTEIN S12 METHYLTHIOTRANSFERASE RIMO"/>
    <property type="match status" value="1"/>
</dbReference>
<evidence type="ECO:0000256" key="1">
    <source>
        <dbReference type="ARBA" id="ARBA00022485"/>
    </source>
</evidence>
<feature type="domain" description="Radical SAM core" evidence="12">
    <location>
        <begin position="170"/>
        <end position="400"/>
    </location>
</feature>
<feature type="region of interest" description="Disordered" evidence="9">
    <location>
        <begin position="1"/>
        <end position="21"/>
    </location>
</feature>
<protein>
    <recommendedName>
        <fullName evidence="8">Ribosomal protein uS12 methylthiotransferase RimO</fullName>
        <shortName evidence="8">uS12 MTTase</shortName>
        <shortName evidence="8">uS12 methylthiotransferase</shortName>
        <ecNumber evidence="8">2.8.4.4</ecNumber>
    </recommendedName>
    <alternativeName>
        <fullName evidence="8">Ribosomal protein uS12 (aspartate-C(3))-methylthiotransferase</fullName>
    </alternativeName>
    <alternativeName>
        <fullName evidence="8">Ribosome maturation factor RimO</fullName>
    </alternativeName>
</protein>
<dbReference type="InterPro" id="IPR058240">
    <property type="entry name" value="rSAM_sf"/>
</dbReference>
<dbReference type="GO" id="GO:0046872">
    <property type="term" value="F:metal ion binding"/>
    <property type="evidence" value="ECO:0007669"/>
    <property type="project" value="UniProtKB-KW"/>
</dbReference>
<dbReference type="Gene3D" id="3.80.30.20">
    <property type="entry name" value="tm_1862 like domain"/>
    <property type="match status" value="1"/>
</dbReference>
<dbReference type="FunFam" id="3.80.30.20:FF:000001">
    <property type="entry name" value="tRNA-2-methylthio-N(6)-dimethylallyladenosine synthase 2"/>
    <property type="match status" value="1"/>
</dbReference>
<dbReference type="GO" id="GO:0051539">
    <property type="term" value="F:4 iron, 4 sulfur cluster binding"/>
    <property type="evidence" value="ECO:0007669"/>
    <property type="project" value="UniProtKB-UniRule"/>
</dbReference>
<dbReference type="SFLD" id="SFLDG01082">
    <property type="entry name" value="B12-binding_domain_containing"/>
    <property type="match status" value="1"/>
</dbReference>
<dbReference type="SFLD" id="SFLDF00274">
    <property type="entry name" value="ribosomal_protein_S12_methylth"/>
    <property type="match status" value="1"/>
</dbReference>
<feature type="binding site" evidence="8">
    <location>
        <position position="107"/>
    </location>
    <ligand>
        <name>[4Fe-4S] cluster</name>
        <dbReference type="ChEBI" id="CHEBI:49883"/>
        <label>1</label>
    </ligand>
</feature>
<feature type="domain" description="MTTase N-terminal" evidence="11">
    <location>
        <begin position="28"/>
        <end position="145"/>
    </location>
</feature>
<evidence type="ECO:0000256" key="2">
    <source>
        <dbReference type="ARBA" id="ARBA00022490"/>
    </source>
</evidence>
<dbReference type="PROSITE" id="PS51918">
    <property type="entry name" value="RADICAL_SAM"/>
    <property type="match status" value="1"/>
</dbReference>
<keyword evidence="14" id="KW-1185">Reference proteome</keyword>
<dbReference type="InterPro" id="IPR005839">
    <property type="entry name" value="Methylthiotransferase"/>
</dbReference>
<dbReference type="InterPro" id="IPR006638">
    <property type="entry name" value="Elp3/MiaA/NifB-like_rSAM"/>
</dbReference>
<dbReference type="HAMAP" id="MF_01865">
    <property type="entry name" value="MTTase_RimO"/>
    <property type="match status" value="1"/>
</dbReference>
<evidence type="ECO:0000313" key="14">
    <source>
        <dbReference type="Proteomes" id="UP000187735"/>
    </source>
</evidence>
<dbReference type="EMBL" id="CP017641">
    <property type="protein sequence ID" value="APZ91977.1"/>
    <property type="molecule type" value="Genomic_DNA"/>
</dbReference>
<evidence type="ECO:0000259" key="11">
    <source>
        <dbReference type="PROSITE" id="PS51449"/>
    </source>
</evidence>
<keyword evidence="7 8" id="KW-0411">Iron-sulfur</keyword>
<dbReference type="KEGG" id="fmr:Fuma_01578"/>
<keyword evidence="13" id="KW-0689">Ribosomal protein</keyword>
<dbReference type="PROSITE" id="PS51449">
    <property type="entry name" value="MTTASE_N"/>
    <property type="match status" value="1"/>
</dbReference>
<dbReference type="InterPro" id="IPR005840">
    <property type="entry name" value="Ribosomal_uS12_MeSTrfase_RimO"/>
</dbReference>
<comment type="function">
    <text evidence="8">Catalyzes the methylthiolation of an aspartic acid residue of ribosomal protein uS12.</text>
</comment>
<dbReference type="SUPFAM" id="SSF102114">
    <property type="entry name" value="Radical SAM enzymes"/>
    <property type="match status" value="1"/>
</dbReference>
<dbReference type="PROSITE" id="PS01278">
    <property type="entry name" value="MTTASE_RADICAL"/>
    <property type="match status" value="1"/>
</dbReference>
<sequence>MNPLPIIDPDPPAAPQLDVPDATGPAKGRYAFVSLGCPKNLVDSEKMLGTLAQDGYSLVTDPSDSDFVIVNTCGFIESSRAESKAVIQEMLDLKRSGKTKGVIVAGCLPQRLEEGGLINEMPEIDHVVGVFGRDEINRVADRLVGGAAEQRELFRPAPIKAMDDRARLRITPQHFAYLKISEGCDRTCTFCSIPMMRGKHVTKPIEMVIEEAKELAADGVRELIIVAQDTTYYGKDLYGEVRLVELLQQLEQVEGIDWIRLMYLYPVHFTDQLIDQIAGSAKVLPYLDMPLQHINSAVLKRMQRRVNAEQTRELVGKLRERVPNLVLRTTFIAGFPGETDEQFQELRDFVVDTRFERMGVFTYSVEPGTPATKLDGHLPEEVKEARRDELMQIQQEIAFEHAKSLIGYELDVIIDEQVEEGVYLGRSFADAPEIDSNVFVSGDNLEIGSMVPVEIVRQEDYDLVGVASVAEIVE</sequence>
<dbReference type="Proteomes" id="UP000187735">
    <property type="component" value="Chromosome"/>
</dbReference>
<dbReference type="InterPro" id="IPR038135">
    <property type="entry name" value="Methylthiotransferase_N_sf"/>
</dbReference>
<dbReference type="GO" id="GO:0103039">
    <property type="term" value="F:protein methylthiotransferase activity"/>
    <property type="evidence" value="ECO:0007669"/>
    <property type="project" value="UniProtKB-EC"/>
</dbReference>
<dbReference type="InterPro" id="IPR007197">
    <property type="entry name" value="rSAM"/>
</dbReference>
<feature type="binding site" evidence="8">
    <location>
        <position position="191"/>
    </location>
    <ligand>
        <name>[4Fe-4S] cluster</name>
        <dbReference type="ChEBI" id="CHEBI:49883"/>
        <label>2</label>
        <note>4Fe-4S-S-AdoMet</note>
    </ligand>
</feature>
<dbReference type="NCBIfam" id="TIGR00089">
    <property type="entry name" value="MiaB/RimO family radical SAM methylthiotransferase"/>
    <property type="match status" value="1"/>
</dbReference>
<dbReference type="InterPro" id="IPR023404">
    <property type="entry name" value="rSAM_horseshoe"/>
</dbReference>
<evidence type="ECO:0000313" key="13">
    <source>
        <dbReference type="EMBL" id="APZ91977.1"/>
    </source>
</evidence>
<proteinExistence type="inferred from homology"/>
<evidence type="ECO:0000259" key="10">
    <source>
        <dbReference type="PROSITE" id="PS50926"/>
    </source>
</evidence>
<dbReference type="InterPro" id="IPR012340">
    <property type="entry name" value="NA-bd_OB-fold"/>
</dbReference>
<dbReference type="InterPro" id="IPR013848">
    <property type="entry name" value="Methylthiotransferase_N"/>
</dbReference>
<comment type="similarity">
    <text evidence="8">Belongs to the methylthiotransferase family. RimO subfamily.</text>
</comment>
<feature type="domain" description="TRAM" evidence="10">
    <location>
        <begin position="403"/>
        <end position="469"/>
    </location>
</feature>
<keyword evidence="6 8" id="KW-0408">Iron</keyword>
<evidence type="ECO:0000256" key="5">
    <source>
        <dbReference type="ARBA" id="ARBA00022723"/>
    </source>
</evidence>
<name>A0A1P8WD55_9PLAN</name>
<comment type="subcellular location">
    <subcellularLocation>
        <location evidence="8">Cytoplasm</location>
    </subcellularLocation>
</comment>
<dbReference type="SFLD" id="SFLDS00029">
    <property type="entry name" value="Radical_SAM"/>
    <property type="match status" value="1"/>
</dbReference>
<feature type="binding site" evidence="8">
    <location>
        <position position="184"/>
    </location>
    <ligand>
        <name>[4Fe-4S] cluster</name>
        <dbReference type="ChEBI" id="CHEBI:49883"/>
        <label>2</label>
        <note>4Fe-4S-S-AdoMet</note>
    </ligand>
</feature>
<evidence type="ECO:0000256" key="9">
    <source>
        <dbReference type="SAM" id="MobiDB-lite"/>
    </source>
</evidence>
<dbReference type="InterPro" id="IPR020612">
    <property type="entry name" value="Methylthiotransferase_CS"/>
</dbReference>
<dbReference type="Pfam" id="PF00919">
    <property type="entry name" value="UPF0004"/>
    <property type="match status" value="1"/>
</dbReference>
<evidence type="ECO:0000256" key="7">
    <source>
        <dbReference type="ARBA" id="ARBA00023014"/>
    </source>
</evidence>
<dbReference type="Pfam" id="PF04055">
    <property type="entry name" value="Radical_SAM"/>
    <property type="match status" value="1"/>
</dbReference>
<comment type="catalytic activity">
    <reaction evidence="8">
        <text>L-aspartate(89)-[ribosomal protein uS12]-hydrogen + (sulfur carrier)-SH + AH2 + 2 S-adenosyl-L-methionine = 3-methylsulfanyl-L-aspartate(89)-[ribosomal protein uS12]-hydrogen + (sulfur carrier)-H + 5'-deoxyadenosine + L-methionine + A + S-adenosyl-L-homocysteine + 2 H(+)</text>
        <dbReference type="Rhea" id="RHEA:37087"/>
        <dbReference type="Rhea" id="RHEA-COMP:10460"/>
        <dbReference type="Rhea" id="RHEA-COMP:10461"/>
        <dbReference type="Rhea" id="RHEA-COMP:14737"/>
        <dbReference type="Rhea" id="RHEA-COMP:14739"/>
        <dbReference type="ChEBI" id="CHEBI:13193"/>
        <dbReference type="ChEBI" id="CHEBI:15378"/>
        <dbReference type="ChEBI" id="CHEBI:17319"/>
        <dbReference type="ChEBI" id="CHEBI:17499"/>
        <dbReference type="ChEBI" id="CHEBI:29917"/>
        <dbReference type="ChEBI" id="CHEBI:29961"/>
        <dbReference type="ChEBI" id="CHEBI:57844"/>
        <dbReference type="ChEBI" id="CHEBI:57856"/>
        <dbReference type="ChEBI" id="CHEBI:59789"/>
        <dbReference type="ChEBI" id="CHEBI:64428"/>
        <dbReference type="ChEBI" id="CHEBI:73599"/>
        <dbReference type="EC" id="2.8.4.4"/>
    </reaction>
</comment>
<dbReference type="EC" id="2.8.4.4" evidence="8"/>
<evidence type="ECO:0000256" key="6">
    <source>
        <dbReference type="ARBA" id="ARBA00023004"/>
    </source>
</evidence>
<accession>A0A1P8WD55</accession>
<organism evidence="13 14">
    <name type="scientific">Fuerstiella marisgermanici</name>
    <dbReference type="NCBI Taxonomy" id="1891926"/>
    <lineage>
        <taxon>Bacteria</taxon>
        <taxon>Pseudomonadati</taxon>
        <taxon>Planctomycetota</taxon>
        <taxon>Planctomycetia</taxon>
        <taxon>Planctomycetales</taxon>
        <taxon>Planctomycetaceae</taxon>
        <taxon>Fuerstiella</taxon>
    </lineage>
</organism>
<dbReference type="SFLD" id="SFLDG01061">
    <property type="entry name" value="methylthiotransferase"/>
    <property type="match status" value="1"/>
</dbReference>
<dbReference type="Gene3D" id="3.40.50.12160">
    <property type="entry name" value="Methylthiotransferase, N-terminal domain"/>
    <property type="match status" value="1"/>
</dbReference>
<feature type="binding site" evidence="8">
    <location>
        <position position="73"/>
    </location>
    <ligand>
        <name>[4Fe-4S] cluster</name>
        <dbReference type="ChEBI" id="CHEBI:49883"/>
        <label>1</label>
    </ligand>
</feature>
<evidence type="ECO:0000259" key="12">
    <source>
        <dbReference type="PROSITE" id="PS51918"/>
    </source>
</evidence>
<keyword evidence="3 8" id="KW-0808">Transferase</keyword>
<reference evidence="13 14" key="1">
    <citation type="journal article" date="2016" name="Front. Microbiol.">
        <title>Fuerstia marisgermanicae gen. nov., sp. nov., an Unusual Member of the Phylum Planctomycetes from the German Wadden Sea.</title>
        <authorList>
            <person name="Kohn T."/>
            <person name="Heuer A."/>
            <person name="Jogler M."/>
            <person name="Vollmers J."/>
            <person name="Boedeker C."/>
            <person name="Bunk B."/>
            <person name="Rast P."/>
            <person name="Borchert D."/>
            <person name="Glockner I."/>
            <person name="Freese H.M."/>
            <person name="Klenk H.P."/>
            <person name="Overmann J."/>
            <person name="Kaster A.K."/>
            <person name="Rohde M."/>
            <person name="Wiegand S."/>
            <person name="Jogler C."/>
        </authorList>
    </citation>
    <scope>NUCLEOTIDE SEQUENCE [LARGE SCALE GENOMIC DNA]</scope>
    <source>
        <strain evidence="13 14">NH11</strain>
    </source>
</reference>
<dbReference type="SMART" id="SM00729">
    <property type="entry name" value="Elp3"/>
    <property type="match status" value="1"/>
</dbReference>
<keyword evidence="2 8" id="KW-0963">Cytoplasm</keyword>
<dbReference type="Gene3D" id="2.40.50.140">
    <property type="entry name" value="Nucleic acid-binding proteins"/>
    <property type="match status" value="1"/>
</dbReference>
<dbReference type="PANTHER" id="PTHR43837:SF1">
    <property type="entry name" value="RIBOSOMAL PROTEIN US12 METHYLTHIOTRANSFERASE RIMO"/>
    <property type="match status" value="1"/>
</dbReference>
<comment type="cofactor">
    <cofactor evidence="8">
        <name>[4Fe-4S] cluster</name>
        <dbReference type="ChEBI" id="CHEBI:49883"/>
    </cofactor>
    <text evidence="8">Binds 2 [4Fe-4S] clusters. One cluster is coordinated with 3 cysteines and an exchangeable S-adenosyl-L-methionine.</text>
</comment>
<dbReference type="CDD" id="cd01335">
    <property type="entry name" value="Radical_SAM"/>
    <property type="match status" value="1"/>
</dbReference>
<feature type="binding site" evidence="8">
    <location>
        <position position="37"/>
    </location>
    <ligand>
        <name>[4Fe-4S] cluster</name>
        <dbReference type="ChEBI" id="CHEBI:49883"/>
        <label>1</label>
    </ligand>
</feature>
<keyword evidence="5 8" id="KW-0479">Metal-binding</keyword>
<keyword evidence="13" id="KW-0687">Ribonucleoprotein</keyword>
<dbReference type="GO" id="GO:0006400">
    <property type="term" value="P:tRNA modification"/>
    <property type="evidence" value="ECO:0007669"/>
    <property type="project" value="InterPro"/>
</dbReference>